<feature type="transmembrane region" description="Helical" evidence="1">
    <location>
        <begin position="23"/>
        <end position="43"/>
    </location>
</feature>
<dbReference type="Proteomes" id="UP000189796">
    <property type="component" value="Chromosome I"/>
</dbReference>
<keyword evidence="1" id="KW-1133">Transmembrane helix</keyword>
<protein>
    <submittedName>
        <fullName evidence="2">Uncharacterized protein</fullName>
    </submittedName>
</protein>
<proteinExistence type="predicted"/>
<accession>A0A1M5TDV2</accession>
<organism evidence="2 3">
    <name type="scientific">Bradyrhizobium erythrophlei</name>
    <dbReference type="NCBI Taxonomy" id="1437360"/>
    <lineage>
        <taxon>Bacteria</taxon>
        <taxon>Pseudomonadati</taxon>
        <taxon>Pseudomonadota</taxon>
        <taxon>Alphaproteobacteria</taxon>
        <taxon>Hyphomicrobiales</taxon>
        <taxon>Nitrobacteraceae</taxon>
        <taxon>Bradyrhizobium</taxon>
    </lineage>
</organism>
<evidence type="ECO:0000256" key="1">
    <source>
        <dbReference type="SAM" id="Phobius"/>
    </source>
</evidence>
<evidence type="ECO:0000313" key="2">
    <source>
        <dbReference type="EMBL" id="SHH48912.1"/>
    </source>
</evidence>
<keyword evidence="1" id="KW-0472">Membrane</keyword>
<keyword evidence="1" id="KW-0812">Transmembrane</keyword>
<feature type="transmembrane region" description="Helical" evidence="1">
    <location>
        <begin position="49"/>
        <end position="70"/>
    </location>
</feature>
<name>A0A1M5TDV2_9BRAD</name>
<dbReference type="AlphaFoldDB" id="A0A1M5TDV2"/>
<reference evidence="2 3" key="1">
    <citation type="submission" date="2016-11" db="EMBL/GenBank/DDBJ databases">
        <authorList>
            <person name="Jaros S."/>
            <person name="Januszkiewicz K."/>
            <person name="Wedrychowicz H."/>
        </authorList>
    </citation>
    <scope>NUCLEOTIDE SEQUENCE [LARGE SCALE GENOMIC DNA]</scope>
    <source>
        <strain evidence="2 3">GAS138</strain>
    </source>
</reference>
<feature type="transmembrane region" description="Helical" evidence="1">
    <location>
        <begin position="82"/>
        <end position="108"/>
    </location>
</feature>
<dbReference type="EMBL" id="LT670817">
    <property type="protein sequence ID" value="SHH48912.1"/>
    <property type="molecule type" value="Genomic_DNA"/>
</dbReference>
<evidence type="ECO:0000313" key="3">
    <source>
        <dbReference type="Proteomes" id="UP000189796"/>
    </source>
</evidence>
<sequence length="147" mass="16088">MPWRLAVCCPGIRLQVCLSVAKLLTFVMLALPTLFCAACWPIATRTQKAWILFPITSLLVGFAATSMNAVGEAAIATSYYWILLFVLTFRTRSIAGQCLFLLICVPAYRLHEGTFVLTSALLLALALRTHSALDNSREKIFVGSASC</sequence>
<gene>
    <name evidence="2" type="ORF">SAMN05443248_4973</name>
</gene>